<reference evidence="1" key="1">
    <citation type="submission" date="2021-02" db="EMBL/GenBank/DDBJ databases">
        <authorList>
            <person name="Nowell W R."/>
        </authorList>
    </citation>
    <scope>NUCLEOTIDE SEQUENCE</scope>
</reference>
<protein>
    <submittedName>
        <fullName evidence="1">Uncharacterized protein</fullName>
    </submittedName>
</protein>
<feature type="non-terminal residue" evidence="1">
    <location>
        <position position="56"/>
    </location>
</feature>
<evidence type="ECO:0000313" key="1">
    <source>
        <dbReference type="EMBL" id="CAF4763701.1"/>
    </source>
</evidence>
<organism evidence="1 2">
    <name type="scientific">Rotaria magnacalcarata</name>
    <dbReference type="NCBI Taxonomy" id="392030"/>
    <lineage>
        <taxon>Eukaryota</taxon>
        <taxon>Metazoa</taxon>
        <taxon>Spiralia</taxon>
        <taxon>Gnathifera</taxon>
        <taxon>Rotifera</taxon>
        <taxon>Eurotatoria</taxon>
        <taxon>Bdelloidea</taxon>
        <taxon>Philodinida</taxon>
        <taxon>Philodinidae</taxon>
        <taxon>Rotaria</taxon>
    </lineage>
</organism>
<keyword evidence="2" id="KW-1185">Reference proteome</keyword>
<dbReference type="AlphaFoldDB" id="A0A821M9A1"/>
<gene>
    <name evidence="1" type="ORF">OVN521_LOCUS50584</name>
</gene>
<evidence type="ECO:0000313" key="2">
    <source>
        <dbReference type="Proteomes" id="UP000663866"/>
    </source>
</evidence>
<dbReference type="EMBL" id="CAJOBG010117125">
    <property type="protein sequence ID" value="CAF4763701.1"/>
    <property type="molecule type" value="Genomic_DNA"/>
</dbReference>
<proteinExistence type="predicted"/>
<accession>A0A821M9A1</accession>
<dbReference type="Proteomes" id="UP000663866">
    <property type="component" value="Unassembled WGS sequence"/>
</dbReference>
<sequence length="56" mass="6753">MELNEDDGHWRVTVDTPDDEIYSFHLNLCFHFSSGIYHYQFKVVTESWFEQELEPA</sequence>
<name>A0A821M9A1_9BILA</name>
<comment type="caution">
    <text evidence="1">The sequence shown here is derived from an EMBL/GenBank/DDBJ whole genome shotgun (WGS) entry which is preliminary data.</text>
</comment>